<name>A0ABU1SBC4_9MICO</name>
<dbReference type="Pfam" id="PF00582">
    <property type="entry name" value="Usp"/>
    <property type="match status" value="1"/>
</dbReference>
<keyword evidence="4" id="KW-1185">Reference proteome</keyword>
<dbReference type="EMBL" id="JAVDUM010000005">
    <property type="protein sequence ID" value="MDR6866904.1"/>
    <property type="molecule type" value="Genomic_DNA"/>
</dbReference>
<dbReference type="InterPro" id="IPR014729">
    <property type="entry name" value="Rossmann-like_a/b/a_fold"/>
</dbReference>
<accession>A0ABU1SBC4</accession>
<dbReference type="RefSeq" id="WP_310019142.1">
    <property type="nucleotide sequence ID" value="NZ_JAVDUM010000005.1"/>
</dbReference>
<comment type="similarity">
    <text evidence="1">Belongs to the universal stress protein A family.</text>
</comment>
<dbReference type="SUPFAM" id="SSF52402">
    <property type="entry name" value="Adenine nucleotide alpha hydrolases-like"/>
    <property type="match status" value="1"/>
</dbReference>
<evidence type="ECO:0000259" key="2">
    <source>
        <dbReference type="Pfam" id="PF00582"/>
    </source>
</evidence>
<comment type="caution">
    <text evidence="3">The sequence shown here is derived from an EMBL/GenBank/DDBJ whole genome shotgun (WGS) entry which is preliminary data.</text>
</comment>
<dbReference type="PANTHER" id="PTHR46553">
    <property type="entry name" value="ADENINE NUCLEOTIDE ALPHA HYDROLASES-LIKE SUPERFAMILY PROTEIN"/>
    <property type="match status" value="1"/>
</dbReference>
<dbReference type="Gene3D" id="3.40.50.620">
    <property type="entry name" value="HUPs"/>
    <property type="match status" value="1"/>
</dbReference>
<sequence length="148" mass="15038">MEDTGQGRILVGVDGSESSINALRYASTLAEALDASLHVVTTWSFPALVDYRADMGWSPEADAAEILESSIATAFEGSPPPDLSTAVLAGPAAPALIEASRGAEMLVLGSRGRGGFVGLLLGSVSATCASHAHCPVLIIREAPHPAAG</sequence>
<protein>
    <submittedName>
        <fullName evidence="3">Nucleotide-binding universal stress UspA family protein</fullName>
    </submittedName>
</protein>
<dbReference type="InterPro" id="IPR006015">
    <property type="entry name" value="Universal_stress_UspA"/>
</dbReference>
<dbReference type="PRINTS" id="PR01438">
    <property type="entry name" value="UNVRSLSTRESS"/>
</dbReference>
<dbReference type="InterPro" id="IPR006016">
    <property type="entry name" value="UspA"/>
</dbReference>
<gene>
    <name evidence="3" type="ORF">J2Y69_001503</name>
</gene>
<dbReference type="PANTHER" id="PTHR46553:SF3">
    <property type="entry name" value="ADENINE NUCLEOTIDE ALPHA HYDROLASES-LIKE SUPERFAMILY PROTEIN"/>
    <property type="match status" value="1"/>
</dbReference>
<evidence type="ECO:0000256" key="1">
    <source>
        <dbReference type="ARBA" id="ARBA00008791"/>
    </source>
</evidence>
<evidence type="ECO:0000313" key="4">
    <source>
        <dbReference type="Proteomes" id="UP001259347"/>
    </source>
</evidence>
<organism evidence="3 4">
    <name type="scientific">Microbacterium resistens</name>
    <dbReference type="NCBI Taxonomy" id="156977"/>
    <lineage>
        <taxon>Bacteria</taxon>
        <taxon>Bacillati</taxon>
        <taxon>Actinomycetota</taxon>
        <taxon>Actinomycetes</taxon>
        <taxon>Micrococcales</taxon>
        <taxon>Microbacteriaceae</taxon>
        <taxon>Microbacterium</taxon>
    </lineage>
</organism>
<feature type="domain" description="UspA" evidence="2">
    <location>
        <begin position="8"/>
        <end position="140"/>
    </location>
</feature>
<evidence type="ECO:0000313" key="3">
    <source>
        <dbReference type="EMBL" id="MDR6866904.1"/>
    </source>
</evidence>
<proteinExistence type="inferred from homology"/>
<reference evidence="3 4" key="1">
    <citation type="submission" date="2023-07" db="EMBL/GenBank/DDBJ databases">
        <title>Sorghum-associated microbial communities from plants grown in Nebraska, USA.</title>
        <authorList>
            <person name="Schachtman D."/>
        </authorList>
    </citation>
    <scope>NUCLEOTIDE SEQUENCE [LARGE SCALE GENOMIC DNA]</scope>
    <source>
        <strain evidence="3 4">2980</strain>
    </source>
</reference>
<dbReference type="Proteomes" id="UP001259347">
    <property type="component" value="Unassembled WGS sequence"/>
</dbReference>